<accession>A0A937X1H3</accession>
<comment type="caution">
    <text evidence="2">The sequence shown here is derived from an EMBL/GenBank/DDBJ whole genome shotgun (WGS) entry which is preliminary data.</text>
</comment>
<dbReference type="InterPro" id="IPR029787">
    <property type="entry name" value="Nucleotide_cyclase"/>
</dbReference>
<gene>
    <name evidence="2" type="ORF">FJZ00_03665</name>
</gene>
<sequence length="256" mass="26812">MTAILETVAAYVPGLAIRRRVSDPAPIKAPEKEEFQAAVLLADVSGFTRLTETLAQRGPEGAEEMTRALNAYFGQLIEIIHAHGGDVAKFAGDAMLVVWPDVAQAGTPGELTCRAAQCALALQREVGVSETIPGAPLSLHCAIGAGEMAMAHIGGVYGRWEFVVTGTALVSMGGAAHLSKTGEVVLTPDAWALLRDRATGDELEEGCVRLTDVQTGFPPRPASDFVLPEEAGGSLRAFLPGAIRARLDAGQTGWLA</sequence>
<dbReference type="AlphaFoldDB" id="A0A937X1H3"/>
<dbReference type="PANTHER" id="PTHR47455:SF1">
    <property type="entry name" value="GUANYLATE CYCLASE DOMAIN-CONTAINING PROTEIN"/>
    <property type="match status" value="1"/>
</dbReference>
<feature type="domain" description="Guanylate cyclase" evidence="1">
    <location>
        <begin position="38"/>
        <end position="98"/>
    </location>
</feature>
<dbReference type="GO" id="GO:0004016">
    <property type="term" value="F:adenylate cyclase activity"/>
    <property type="evidence" value="ECO:0007669"/>
    <property type="project" value="UniProtKB-ARBA"/>
</dbReference>
<proteinExistence type="predicted"/>
<dbReference type="EMBL" id="VGJX01000156">
    <property type="protein sequence ID" value="MBM3274224.1"/>
    <property type="molecule type" value="Genomic_DNA"/>
</dbReference>
<dbReference type="PANTHER" id="PTHR47455">
    <property type="entry name" value="ADENYLYL CYCLASE BETA"/>
    <property type="match status" value="1"/>
</dbReference>
<reference evidence="2 3" key="1">
    <citation type="submission" date="2019-03" db="EMBL/GenBank/DDBJ databases">
        <title>Lake Tanganyika Metagenome-Assembled Genomes (MAGs).</title>
        <authorList>
            <person name="Tran P."/>
        </authorList>
    </citation>
    <scope>NUCLEOTIDE SEQUENCE [LARGE SCALE GENOMIC DNA]</scope>
    <source>
        <strain evidence="2">K_DeepCast_65m_m2_236</strain>
    </source>
</reference>
<dbReference type="Proteomes" id="UP000703893">
    <property type="component" value="Unassembled WGS sequence"/>
</dbReference>
<evidence type="ECO:0000313" key="3">
    <source>
        <dbReference type="Proteomes" id="UP000703893"/>
    </source>
</evidence>
<dbReference type="CDD" id="cd07302">
    <property type="entry name" value="CHD"/>
    <property type="match status" value="1"/>
</dbReference>
<feature type="non-terminal residue" evidence="2">
    <location>
        <position position="256"/>
    </location>
</feature>
<evidence type="ECO:0000259" key="1">
    <source>
        <dbReference type="PROSITE" id="PS50125"/>
    </source>
</evidence>
<dbReference type="InterPro" id="IPR001054">
    <property type="entry name" value="A/G_cyclase"/>
</dbReference>
<name>A0A937X1H3_9BACT</name>
<evidence type="ECO:0000313" key="2">
    <source>
        <dbReference type="EMBL" id="MBM3274224.1"/>
    </source>
</evidence>
<dbReference type="GO" id="GO:0035556">
    <property type="term" value="P:intracellular signal transduction"/>
    <property type="evidence" value="ECO:0007669"/>
    <property type="project" value="InterPro"/>
</dbReference>
<dbReference type="Gene3D" id="3.30.70.1230">
    <property type="entry name" value="Nucleotide cyclase"/>
    <property type="match status" value="1"/>
</dbReference>
<organism evidence="2 3">
    <name type="scientific">Candidatus Tanganyikabacteria bacterium</name>
    <dbReference type="NCBI Taxonomy" id="2961651"/>
    <lineage>
        <taxon>Bacteria</taxon>
        <taxon>Bacillati</taxon>
        <taxon>Candidatus Sericytochromatia</taxon>
        <taxon>Candidatus Tanganyikabacteria</taxon>
    </lineage>
</organism>
<dbReference type="PROSITE" id="PS50125">
    <property type="entry name" value="GUANYLATE_CYCLASE_2"/>
    <property type="match status" value="1"/>
</dbReference>
<dbReference type="GO" id="GO:0009190">
    <property type="term" value="P:cyclic nucleotide biosynthetic process"/>
    <property type="evidence" value="ECO:0007669"/>
    <property type="project" value="InterPro"/>
</dbReference>
<dbReference type="SUPFAM" id="SSF55073">
    <property type="entry name" value="Nucleotide cyclase"/>
    <property type="match status" value="1"/>
</dbReference>
<protein>
    <submittedName>
        <fullName evidence="2">Adenylate/guanylate cyclase domain-containing protein</fullName>
    </submittedName>
</protein>